<dbReference type="InterPro" id="IPR009695">
    <property type="entry name" value="Diacylglyc_glucosyltr_N"/>
</dbReference>
<evidence type="ECO:0000313" key="6">
    <source>
        <dbReference type="Proteomes" id="UP001601059"/>
    </source>
</evidence>
<dbReference type="PANTHER" id="PTHR43025:SF3">
    <property type="entry name" value="MONOGALACTOSYLDIACYLGLYCEROL SYNTHASE 1, CHLOROPLASTIC"/>
    <property type="match status" value="1"/>
</dbReference>
<evidence type="ECO:0000256" key="2">
    <source>
        <dbReference type="ARBA" id="ARBA00022676"/>
    </source>
</evidence>
<dbReference type="InterPro" id="IPR050519">
    <property type="entry name" value="Glycosyltransf_28_UgtP"/>
</dbReference>
<proteinExistence type="inferred from homology"/>
<reference evidence="5 6" key="1">
    <citation type="submission" date="2024-08" db="EMBL/GenBank/DDBJ databases">
        <title>Two novel Cytobacillus novel species.</title>
        <authorList>
            <person name="Liu G."/>
        </authorList>
    </citation>
    <scope>NUCLEOTIDE SEQUENCE [LARGE SCALE GENOMIC DNA]</scope>
    <source>
        <strain evidence="5 6">FJAT-54145</strain>
    </source>
</reference>
<keyword evidence="6" id="KW-1185">Reference proteome</keyword>
<evidence type="ECO:0000256" key="1">
    <source>
        <dbReference type="ARBA" id="ARBA00006962"/>
    </source>
</evidence>
<evidence type="ECO:0000313" key="5">
    <source>
        <dbReference type="EMBL" id="MFE8702693.1"/>
    </source>
</evidence>
<keyword evidence="2" id="KW-0328">Glycosyltransferase</keyword>
<dbReference type="EMBL" id="JBIACK010000011">
    <property type="protein sequence ID" value="MFE8702693.1"/>
    <property type="molecule type" value="Genomic_DNA"/>
</dbReference>
<keyword evidence="3" id="KW-0808">Transferase</keyword>
<accession>A0ABW6KIL8</accession>
<feature type="domain" description="Diacylglycerol glucosyltransferase N-terminal" evidence="4">
    <location>
        <begin position="20"/>
        <end position="186"/>
    </location>
</feature>
<organism evidence="5 6">
    <name type="scientific">Cytobacillus spartinae</name>
    <dbReference type="NCBI Taxonomy" id="3299023"/>
    <lineage>
        <taxon>Bacteria</taxon>
        <taxon>Bacillati</taxon>
        <taxon>Bacillota</taxon>
        <taxon>Bacilli</taxon>
        <taxon>Bacillales</taxon>
        <taxon>Bacillaceae</taxon>
        <taxon>Cytobacillus</taxon>
    </lineage>
</organism>
<sequence length="376" mass="44170">MKQHEKTILFLPFLQIPSGHHQAANAIIDSIEEMMPHVQCKKVDILSYSYGRIENLVSQIYLKWIQYFPNIYNLIYQASVYRKLDEDKRYRLYELLFLPFMKRLLNDVRPDLIVCTHALPSYMLNYLKKKELIKIPIINIYTDYFIHRFWGVHHIDFHFVPSIHVKDYLIKKGIPNRHIYHTGIPIHKKITIDKQEATTSNTSYKILLTGGNLGVGEIEKLLKTTEENNGFHYYVLCGKNEVLFNKLKKLNRKHITPLTYISCREKMNALYESIDGIVTKPGGVTISEALYKKKPIFIYHALPGQERINLEKLTDLGVVTHLQNWASKEQSLESQLRGFFENDSLMNDFFQKLNVYHQHLNEKKPAEIIRDLLHNA</sequence>
<dbReference type="Proteomes" id="UP001601059">
    <property type="component" value="Unassembled WGS sequence"/>
</dbReference>
<evidence type="ECO:0000256" key="3">
    <source>
        <dbReference type="ARBA" id="ARBA00022679"/>
    </source>
</evidence>
<evidence type="ECO:0000259" key="4">
    <source>
        <dbReference type="Pfam" id="PF06925"/>
    </source>
</evidence>
<name>A0ABW6KIL8_9BACI</name>
<dbReference type="PANTHER" id="PTHR43025">
    <property type="entry name" value="MONOGALACTOSYLDIACYLGLYCEROL SYNTHASE"/>
    <property type="match status" value="1"/>
</dbReference>
<comment type="similarity">
    <text evidence="1">Belongs to the glycosyltransferase 28 family.</text>
</comment>
<dbReference type="RefSeq" id="WP_389362657.1">
    <property type="nucleotide sequence ID" value="NZ_JBIACK010000011.1"/>
</dbReference>
<dbReference type="Pfam" id="PF06925">
    <property type="entry name" value="MGDG_synth"/>
    <property type="match status" value="1"/>
</dbReference>
<dbReference type="Gene3D" id="3.40.50.2000">
    <property type="entry name" value="Glycogen Phosphorylase B"/>
    <property type="match status" value="2"/>
</dbReference>
<protein>
    <submittedName>
        <fullName evidence="5">UDP-glucuronosyltransferase</fullName>
    </submittedName>
</protein>
<comment type="caution">
    <text evidence="5">The sequence shown here is derived from an EMBL/GenBank/DDBJ whole genome shotgun (WGS) entry which is preliminary data.</text>
</comment>
<dbReference type="SUPFAM" id="SSF53756">
    <property type="entry name" value="UDP-Glycosyltransferase/glycogen phosphorylase"/>
    <property type="match status" value="1"/>
</dbReference>
<gene>
    <name evidence="5" type="ORF">ACFYKX_19000</name>
</gene>